<dbReference type="RefSeq" id="WP_101333375.1">
    <property type="nucleotide sequence ID" value="NZ_PJNI01000001.1"/>
</dbReference>
<dbReference type="AlphaFoldDB" id="A0A2I0R756"/>
<name>A0A2I0R756_9FLAO</name>
<evidence type="ECO:0000256" key="1">
    <source>
        <dbReference type="ARBA" id="ARBA00009324"/>
    </source>
</evidence>
<feature type="transmembrane region" description="Helical" evidence="4">
    <location>
        <begin position="52"/>
        <end position="69"/>
    </location>
</feature>
<dbReference type="InterPro" id="IPR006694">
    <property type="entry name" value="Fatty_acid_hydroxylase"/>
</dbReference>
<gene>
    <name evidence="6" type="ORF">CW751_02545</name>
</gene>
<keyword evidence="4" id="KW-1133">Transmembrane helix</keyword>
<keyword evidence="3" id="KW-0560">Oxidoreductase</keyword>
<keyword evidence="4" id="KW-0812">Transmembrane</keyword>
<dbReference type="GO" id="GO:0005506">
    <property type="term" value="F:iron ion binding"/>
    <property type="evidence" value="ECO:0007669"/>
    <property type="project" value="InterPro"/>
</dbReference>
<keyword evidence="2" id="KW-0125">Carotenoid biosynthesis</keyword>
<dbReference type="GO" id="GO:0016123">
    <property type="term" value="P:xanthophyll biosynthetic process"/>
    <property type="evidence" value="ECO:0007669"/>
    <property type="project" value="TreeGrafter"/>
</dbReference>
<dbReference type="EMBL" id="PJNI01000001">
    <property type="protein sequence ID" value="PKR82230.1"/>
    <property type="molecule type" value="Genomic_DNA"/>
</dbReference>
<dbReference type="InterPro" id="IPR045019">
    <property type="entry name" value="BETA-OHASE-like"/>
</dbReference>
<evidence type="ECO:0000256" key="2">
    <source>
        <dbReference type="ARBA" id="ARBA00022746"/>
    </source>
</evidence>
<keyword evidence="4" id="KW-0472">Membrane</keyword>
<dbReference type="Proteomes" id="UP000236654">
    <property type="component" value="Unassembled WGS sequence"/>
</dbReference>
<evidence type="ECO:0000259" key="5">
    <source>
        <dbReference type="Pfam" id="PF04116"/>
    </source>
</evidence>
<comment type="caution">
    <text evidence="6">The sequence shown here is derived from an EMBL/GenBank/DDBJ whole genome shotgun (WGS) entry which is preliminary data.</text>
</comment>
<dbReference type="GO" id="GO:0016119">
    <property type="term" value="P:carotene metabolic process"/>
    <property type="evidence" value="ECO:0007669"/>
    <property type="project" value="TreeGrafter"/>
</dbReference>
<organism evidence="6 7">
    <name type="scientific">Brumimicrobium salinarum</name>
    <dbReference type="NCBI Taxonomy" id="2058658"/>
    <lineage>
        <taxon>Bacteria</taxon>
        <taxon>Pseudomonadati</taxon>
        <taxon>Bacteroidota</taxon>
        <taxon>Flavobacteriia</taxon>
        <taxon>Flavobacteriales</taxon>
        <taxon>Crocinitomicaceae</taxon>
        <taxon>Brumimicrobium</taxon>
    </lineage>
</organism>
<evidence type="ECO:0000313" key="6">
    <source>
        <dbReference type="EMBL" id="PKR82230.1"/>
    </source>
</evidence>
<keyword evidence="7" id="KW-1185">Reference proteome</keyword>
<dbReference type="GO" id="GO:0010291">
    <property type="term" value="F:beta-carotene 3-hydroxylase activity"/>
    <property type="evidence" value="ECO:0007669"/>
    <property type="project" value="TreeGrafter"/>
</dbReference>
<dbReference type="Pfam" id="PF04116">
    <property type="entry name" value="FA_hydroxylase"/>
    <property type="match status" value="1"/>
</dbReference>
<accession>A0A2I0R756</accession>
<comment type="similarity">
    <text evidence="1">Belongs to the sterol desaturase family.</text>
</comment>
<dbReference type="OrthoDB" id="5243888at2"/>
<feature type="transmembrane region" description="Helical" evidence="4">
    <location>
        <begin position="6"/>
        <end position="32"/>
    </location>
</feature>
<dbReference type="PANTHER" id="PTHR31899">
    <property type="entry name" value="BETA-CAROTENE 3-HYDROXYLASE 1, CHLOROPLASTIC"/>
    <property type="match status" value="1"/>
</dbReference>
<protein>
    <submittedName>
        <fullName evidence="6">Carotene hydroxylase</fullName>
    </submittedName>
</protein>
<evidence type="ECO:0000313" key="7">
    <source>
        <dbReference type="Proteomes" id="UP000236654"/>
    </source>
</evidence>
<evidence type="ECO:0000256" key="4">
    <source>
        <dbReference type="SAM" id="Phobius"/>
    </source>
</evidence>
<feature type="domain" description="Fatty acid hydroxylase" evidence="5">
    <location>
        <begin position="10"/>
        <end position="136"/>
    </location>
</feature>
<evidence type="ECO:0000256" key="3">
    <source>
        <dbReference type="ARBA" id="ARBA00023002"/>
    </source>
</evidence>
<proteinExistence type="inferred from homology"/>
<dbReference type="PANTHER" id="PTHR31899:SF9">
    <property type="entry name" value="BETA-CAROTENE 3-HYDROXYLASE 1, CHLOROPLASTIC"/>
    <property type="match status" value="1"/>
</dbReference>
<reference evidence="6 7" key="1">
    <citation type="submission" date="2017-12" db="EMBL/GenBank/DDBJ databases">
        <title>The draft genome sequence of Brumimicrobium saltpan LHR20.</title>
        <authorList>
            <person name="Do Z.-J."/>
            <person name="Luo H.-R."/>
        </authorList>
    </citation>
    <scope>NUCLEOTIDE SEQUENCE [LARGE SCALE GENOMIC DNA]</scope>
    <source>
        <strain evidence="6 7">LHR20</strain>
    </source>
</reference>
<sequence>MYWWGPLVLILTFVVTEFSAWFNHKFIMHGFLWKFHKDHHQPEPGPFEKNDIFFLLYAVPSWLLIMLGIMYQGYFFVWVGFGIAAYGLAYFLFHDVYIHRRFKFMDKLDGPYFMAIRKAHKVHHKHRGKEHGECFGMLIVPLKYYKESRKAYKLKNKKR</sequence>
<feature type="transmembrane region" description="Helical" evidence="4">
    <location>
        <begin position="75"/>
        <end position="93"/>
    </location>
</feature>